<evidence type="ECO:0000256" key="2">
    <source>
        <dbReference type="ARBA" id="ARBA00022771"/>
    </source>
</evidence>
<keyword evidence="2 6" id="KW-0863">Zinc-finger</keyword>
<dbReference type="Gene3D" id="3.30.50.10">
    <property type="entry name" value="Erythroid Transcription Factor GATA-1, subunit A"/>
    <property type="match status" value="1"/>
</dbReference>
<evidence type="ECO:0000313" key="9">
    <source>
        <dbReference type="Proteomes" id="UP000053732"/>
    </source>
</evidence>
<evidence type="ECO:0000256" key="5">
    <source>
        <dbReference type="ARBA" id="ARBA00023163"/>
    </source>
</evidence>
<dbReference type="PROSITE" id="PS50114">
    <property type="entry name" value="GATA_ZN_FINGER_2"/>
    <property type="match status" value="1"/>
</dbReference>
<evidence type="ECO:0000259" key="7">
    <source>
        <dbReference type="PROSITE" id="PS50114"/>
    </source>
</evidence>
<evidence type="ECO:0000256" key="6">
    <source>
        <dbReference type="PROSITE-ProRule" id="PRU00094"/>
    </source>
</evidence>
<gene>
    <name evidence="8" type="ORF">PCAMFM013_S005g000362</name>
</gene>
<protein>
    <submittedName>
        <fullName evidence="8">Zinc finger, NHR/GATA-type</fullName>
    </submittedName>
</protein>
<dbReference type="InterPro" id="IPR013088">
    <property type="entry name" value="Znf_NHR/GATA"/>
</dbReference>
<dbReference type="Pfam" id="PF00320">
    <property type="entry name" value="GATA"/>
    <property type="match status" value="1"/>
</dbReference>
<keyword evidence="5" id="KW-0804">Transcription</keyword>
<evidence type="ECO:0000256" key="4">
    <source>
        <dbReference type="ARBA" id="ARBA00023015"/>
    </source>
</evidence>
<name>A0A0G4P4J4_PENC3</name>
<dbReference type="STRING" id="1429867.A0A0G4P4J4"/>
<keyword evidence="4" id="KW-0805">Transcription regulation</keyword>
<keyword evidence="9" id="KW-1185">Reference proteome</keyword>
<dbReference type="GO" id="GO:0008270">
    <property type="term" value="F:zinc ion binding"/>
    <property type="evidence" value="ECO:0007669"/>
    <property type="project" value="UniProtKB-KW"/>
</dbReference>
<feature type="domain" description="GATA-type" evidence="7">
    <location>
        <begin position="50"/>
        <end position="96"/>
    </location>
</feature>
<dbReference type="GO" id="GO:0043565">
    <property type="term" value="F:sequence-specific DNA binding"/>
    <property type="evidence" value="ECO:0007669"/>
    <property type="project" value="InterPro"/>
</dbReference>
<dbReference type="SMART" id="SM00401">
    <property type="entry name" value="ZnF_GATA"/>
    <property type="match status" value="1"/>
</dbReference>
<dbReference type="PROSITE" id="PS00344">
    <property type="entry name" value="GATA_ZN_FINGER_1"/>
    <property type="match status" value="1"/>
</dbReference>
<dbReference type="EMBL" id="HG793138">
    <property type="protein sequence ID" value="CRL21198.1"/>
    <property type="molecule type" value="Genomic_DNA"/>
</dbReference>
<dbReference type="AlphaFoldDB" id="A0A0G4P4J4"/>
<dbReference type="Proteomes" id="UP000053732">
    <property type="component" value="Unassembled WGS sequence"/>
</dbReference>
<evidence type="ECO:0000256" key="1">
    <source>
        <dbReference type="ARBA" id="ARBA00022723"/>
    </source>
</evidence>
<dbReference type="InterPro" id="IPR000679">
    <property type="entry name" value="Znf_GATA"/>
</dbReference>
<reference evidence="8 9" key="1">
    <citation type="journal article" date="2014" name="Nat. Commun.">
        <title>Multiple recent horizontal transfers of a large genomic region in cheese making fungi.</title>
        <authorList>
            <person name="Cheeseman K."/>
            <person name="Ropars J."/>
            <person name="Renault P."/>
            <person name="Dupont J."/>
            <person name="Gouzy J."/>
            <person name="Branca A."/>
            <person name="Abraham A.L."/>
            <person name="Ceppi M."/>
            <person name="Conseiller E."/>
            <person name="Debuchy R."/>
            <person name="Malagnac F."/>
            <person name="Goarin A."/>
            <person name="Silar P."/>
            <person name="Lacoste S."/>
            <person name="Sallet E."/>
            <person name="Bensimon A."/>
            <person name="Giraud T."/>
            <person name="Brygoo Y."/>
        </authorList>
    </citation>
    <scope>NUCLEOTIDE SEQUENCE [LARGE SCALE GENOMIC DNA]</scope>
    <source>
        <strain evidence="9">FM 013</strain>
    </source>
</reference>
<proteinExistence type="predicted"/>
<dbReference type="PANTHER" id="PTHR47172">
    <property type="entry name" value="OS01G0976800 PROTEIN"/>
    <property type="match status" value="1"/>
</dbReference>
<dbReference type="GO" id="GO:0006355">
    <property type="term" value="P:regulation of DNA-templated transcription"/>
    <property type="evidence" value="ECO:0007669"/>
    <property type="project" value="InterPro"/>
</dbReference>
<dbReference type="SUPFAM" id="SSF57716">
    <property type="entry name" value="Glucocorticoid receptor-like (DNA-binding domain)"/>
    <property type="match status" value="1"/>
</dbReference>
<keyword evidence="3" id="KW-0862">Zinc</keyword>
<sequence>MTGLNYAEGERSQGLSTGVSLGRLVHCDIDITTTADQERNAQEGDRRKRLKAQHVCSDCGTADSPEWRKGPNGPKTLCNACGLRWSKKEKKRQESA</sequence>
<evidence type="ECO:0000256" key="3">
    <source>
        <dbReference type="ARBA" id="ARBA00022833"/>
    </source>
</evidence>
<accession>A0A0G4P4J4</accession>
<evidence type="ECO:0000313" key="8">
    <source>
        <dbReference type="EMBL" id="CRL21198.1"/>
    </source>
</evidence>
<dbReference type="CDD" id="cd00202">
    <property type="entry name" value="ZnF_GATA"/>
    <property type="match status" value="1"/>
</dbReference>
<dbReference type="PANTHER" id="PTHR47172:SF24">
    <property type="entry name" value="GATA ZINC FINGER DOMAIN-CONTAINING PROTEIN 14-RELATED"/>
    <property type="match status" value="1"/>
</dbReference>
<keyword evidence="1" id="KW-0479">Metal-binding</keyword>
<organism evidence="8 9">
    <name type="scientific">Penicillium camemberti (strain FM 013)</name>
    <dbReference type="NCBI Taxonomy" id="1429867"/>
    <lineage>
        <taxon>Eukaryota</taxon>
        <taxon>Fungi</taxon>
        <taxon>Dikarya</taxon>
        <taxon>Ascomycota</taxon>
        <taxon>Pezizomycotina</taxon>
        <taxon>Eurotiomycetes</taxon>
        <taxon>Eurotiomycetidae</taxon>
        <taxon>Eurotiales</taxon>
        <taxon>Aspergillaceae</taxon>
        <taxon>Penicillium</taxon>
    </lineage>
</organism>